<dbReference type="GO" id="GO:0005886">
    <property type="term" value="C:plasma membrane"/>
    <property type="evidence" value="ECO:0007669"/>
    <property type="project" value="UniProtKB-SubCell"/>
</dbReference>
<dbReference type="EMBL" id="VBOS01000481">
    <property type="protein sequence ID" value="TMQ48412.1"/>
    <property type="molecule type" value="Genomic_DNA"/>
</dbReference>
<dbReference type="Pfam" id="PF03279">
    <property type="entry name" value="Lip_A_acyltrans"/>
    <property type="match status" value="1"/>
</dbReference>
<dbReference type="PIRSF" id="PIRSF026649">
    <property type="entry name" value="MsbB"/>
    <property type="match status" value="1"/>
</dbReference>
<dbReference type="CDD" id="cd07984">
    <property type="entry name" value="LPLAT_LABLAT-like"/>
    <property type="match status" value="1"/>
</dbReference>
<evidence type="ECO:0000256" key="4">
    <source>
        <dbReference type="ARBA" id="ARBA00022679"/>
    </source>
</evidence>
<reference evidence="8 9" key="1">
    <citation type="journal article" date="2019" name="Nat. Microbiol.">
        <title>Mediterranean grassland soil C-N compound turnover is dependent on rainfall and depth, and is mediated by genomically divergent microorganisms.</title>
        <authorList>
            <person name="Diamond S."/>
            <person name="Andeer P.F."/>
            <person name="Li Z."/>
            <person name="Crits-Christoph A."/>
            <person name="Burstein D."/>
            <person name="Anantharaman K."/>
            <person name="Lane K.R."/>
            <person name="Thomas B.C."/>
            <person name="Pan C."/>
            <person name="Northen T.R."/>
            <person name="Banfield J.F."/>
        </authorList>
    </citation>
    <scope>NUCLEOTIDE SEQUENCE [LARGE SCALE GENOMIC DNA]</scope>
    <source>
        <strain evidence="8">WS_2</strain>
    </source>
</reference>
<evidence type="ECO:0000256" key="7">
    <source>
        <dbReference type="SAM" id="MobiDB-lite"/>
    </source>
</evidence>
<dbReference type="GO" id="GO:0009247">
    <property type="term" value="P:glycolipid biosynthetic process"/>
    <property type="evidence" value="ECO:0007669"/>
    <property type="project" value="UniProtKB-ARBA"/>
</dbReference>
<evidence type="ECO:0000256" key="5">
    <source>
        <dbReference type="ARBA" id="ARBA00023136"/>
    </source>
</evidence>
<keyword evidence="5" id="KW-0472">Membrane</keyword>
<dbReference type="Proteomes" id="UP000317716">
    <property type="component" value="Unassembled WGS sequence"/>
</dbReference>
<dbReference type="PANTHER" id="PTHR30606:SF10">
    <property type="entry name" value="PHOSPHATIDYLINOSITOL MANNOSIDE ACYLTRANSFERASE"/>
    <property type="match status" value="1"/>
</dbReference>
<evidence type="ECO:0000256" key="2">
    <source>
        <dbReference type="ARBA" id="ARBA00022475"/>
    </source>
</evidence>
<evidence type="ECO:0000256" key="1">
    <source>
        <dbReference type="ARBA" id="ARBA00004533"/>
    </source>
</evidence>
<dbReference type="AlphaFoldDB" id="A0A538SAL2"/>
<keyword evidence="6 8" id="KW-0012">Acyltransferase</keyword>
<feature type="compositionally biased region" description="Low complexity" evidence="7">
    <location>
        <begin position="307"/>
        <end position="326"/>
    </location>
</feature>
<evidence type="ECO:0000256" key="3">
    <source>
        <dbReference type="ARBA" id="ARBA00022519"/>
    </source>
</evidence>
<organism evidence="8 9">
    <name type="scientific">Eiseniibacteriota bacterium</name>
    <dbReference type="NCBI Taxonomy" id="2212470"/>
    <lineage>
        <taxon>Bacteria</taxon>
        <taxon>Candidatus Eiseniibacteriota</taxon>
    </lineage>
</organism>
<comment type="subcellular location">
    <subcellularLocation>
        <location evidence="1">Cell inner membrane</location>
    </subcellularLocation>
</comment>
<keyword evidence="3" id="KW-0997">Cell inner membrane</keyword>
<name>A0A538SAL2_UNCEI</name>
<keyword evidence="4 8" id="KW-0808">Transferase</keyword>
<keyword evidence="2" id="KW-1003">Cell membrane</keyword>
<evidence type="ECO:0000256" key="6">
    <source>
        <dbReference type="ARBA" id="ARBA00023315"/>
    </source>
</evidence>
<accession>A0A538SAL2</accession>
<proteinExistence type="predicted"/>
<evidence type="ECO:0000313" key="8">
    <source>
        <dbReference type="EMBL" id="TMQ48412.1"/>
    </source>
</evidence>
<dbReference type="GO" id="GO:0016746">
    <property type="term" value="F:acyltransferase activity"/>
    <property type="evidence" value="ECO:0007669"/>
    <property type="project" value="UniProtKB-KW"/>
</dbReference>
<feature type="region of interest" description="Disordered" evidence="7">
    <location>
        <begin position="290"/>
        <end position="326"/>
    </location>
</feature>
<evidence type="ECO:0000313" key="9">
    <source>
        <dbReference type="Proteomes" id="UP000317716"/>
    </source>
</evidence>
<dbReference type="PANTHER" id="PTHR30606">
    <property type="entry name" value="LIPID A BIOSYNTHESIS LAUROYL ACYLTRANSFERASE"/>
    <property type="match status" value="1"/>
</dbReference>
<comment type="caution">
    <text evidence="8">The sequence shown here is derived from an EMBL/GenBank/DDBJ whole genome shotgun (WGS) entry which is preliminary data.</text>
</comment>
<dbReference type="InterPro" id="IPR004960">
    <property type="entry name" value="LipA_acyltrans"/>
</dbReference>
<gene>
    <name evidence="8" type="ORF">E6K72_13080</name>
</gene>
<protein>
    <submittedName>
        <fullName evidence="8">Lysophospholipid acyltransferase family protein</fullName>
    </submittedName>
</protein>
<sequence length="326" mass="34862">MKGAHALETLLVQGLAGCVRALAWQGSLGLGERLGDLAHGLGLRRGVAEDNLARAFPERSAGERATILRAHYRELGRVVAEYARLSELARAPRGRVFANVRGLEHFEALRGRGAILLTGHFGNFELGGAMLGQLHAVDVVVRPLSNPGVEALLARERERAGLTAIPADRGIRRVYASLRAGRWVAMVGDQDARHHGAFVPFLGRPASTALGPARIALATGAPILMGFVTREPDGRLILDVEPPLEIDDPAAPDAALRLTALHTARLEAHVRERPEMWFWLHRRWKTKPQVAPPTVAATGRPAATVEGSAARLGGATAARRAGHGAS</sequence>